<accession>A0AAD6MVQ3</accession>
<comment type="caution">
    <text evidence="18">The sequence shown here is derived from an EMBL/GenBank/DDBJ whole genome shotgun (WGS) entry which is preliminary data.</text>
</comment>
<evidence type="ECO:0000256" key="6">
    <source>
        <dbReference type="ARBA" id="ARBA00022729"/>
    </source>
</evidence>
<dbReference type="InterPro" id="IPR008972">
    <property type="entry name" value="Cupredoxin"/>
</dbReference>
<comment type="catalytic activity">
    <reaction evidence="1">
        <text>4 hydroquinone + O2 = 4 benzosemiquinone + 2 H2O</text>
        <dbReference type="Rhea" id="RHEA:11276"/>
        <dbReference type="ChEBI" id="CHEBI:15377"/>
        <dbReference type="ChEBI" id="CHEBI:15379"/>
        <dbReference type="ChEBI" id="CHEBI:17594"/>
        <dbReference type="ChEBI" id="CHEBI:17977"/>
        <dbReference type="EC" id="1.10.3.2"/>
    </reaction>
</comment>
<keyword evidence="7" id="KW-0677">Repeat</keyword>
<keyword evidence="11" id="KW-0325">Glycoprotein</keyword>
<dbReference type="CDD" id="cd13854">
    <property type="entry name" value="CuRO_1_MaLCC_like"/>
    <property type="match status" value="1"/>
</dbReference>
<dbReference type="Proteomes" id="UP001215712">
    <property type="component" value="Unassembled WGS sequence"/>
</dbReference>
<comment type="cofactor">
    <cofactor evidence="2">
        <name>Cu cation</name>
        <dbReference type="ChEBI" id="CHEBI:23378"/>
    </cofactor>
</comment>
<name>A0AAD6MVQ3_9EURO</name>
<dbReference type="InterPro" id="IPR002355">
    <property type="entry name" value="Cu_oxidase_Cu_BS"/>
</dbReference>
<dbReference type="FunFam" id="2.60.40.420:FF:000038">
    <property type="entry name" value="Extracellular dihydrogeodin oxidase/laccase"/>
    <property type="match status" value="1"/>
</dbReference>
<feature type="region of interest" description="Disordered" evidence="13">
    <location>
        <begin position="28"/>
        <end position="63"/>
    </location>
</feature>
<dbReference type="PANTHER" id="PTHR11709:SF502">
    <property type="entry name" value="MULTICOPPER OXIDASE"/>
    <property type="match status" value="1"/>
</dbReference>
<evidence type="ECO:0000256" key="5">
    <source>
        <dbReference type="ARBA" id="ARBA00022723"/>
    </source>
</evidence>
<feature type="signal peptide" evidence="14">
    <location>
        <begin position="1"/>
        <end position="19"/>
    </location>
</feature>
<dbReference type="EMBL" id="JAQJAN010000008">
    <property type="protein sequence ID" value="KAJ5724922.1"/>
    <property type="molecule type" value="Genomic_DNA"/>
</dbReference>
<dbReference type="InterPro" id="IPR033138">
    <property type="entry name" value="Cu_oxidase_CS"/>
</dbReference>
<feature type="domain" description="Plastocyanin-like" evidence="17">
    <location>
        <begin position="99"/>
        <end position="214"/>
    </location>
</feature>
<evidence type="ECO:0000259" key="17">
    <source>
        <dbReference type="Pfam" id="PF07732"/>
    </source>
</evidence>
<feature type="chain" id="PRO_5042065287" description="laccase" evidence="14">
    <location>
        <begin position="20"/>
        <end position="596"/>
    </location>
</feature>
<keyword evidence="19" id="KW-1185">Reference proteome</keyword>
<organism evidence="18 19">
    <name type="scientific">Penicillium malachiteum</name>
    <dbReference type="NCBI Taxonomy" id="1324776"/>
    <lineage>
        <taxon>Eukaryota</taxon>
        <taxon>Fungi</taxon>
        <taxon>Dikarya</taxon>
        <taxon>Ascomycota</taxon>
        <taxon>Pezizomycotina</taxon>
        <taxon>Eurotiomycetes</taxon>
        <taxon>Eurotiomycetidae</taxon>
        <taxon>Eurotiales</taxon>
        <taxon>Aspergillaceae</taxon>
        <taxon>Penicillium</taxon>
    </lineage>
</organism>
<sequence>MKLHCISLLFCLFLSIVHANSIRSPRKPLSPIPRGLDHDLGHRNSSSNSNSHGNHGKGNPCAGNTPSDRSVWCDYNIDTDYSQIAPDTGVTREYWFEIKQVMLAPDGFERPVWTINGSVPGPTIIADWGDWVVVHVTNNLGAQRNGTTLHWHGIRQNYTNQMDGVPSITQCPITPGKTMTYKWRAVQYGSTWYHAHIGLLAWEGVYGGIVINGPATANYDVDKGSLFLGDWTHRTVDELYVDQELNGPVTNLSNGLINGTNVYQPLPTDPITGQRFTMKVNDGTSYRLRLVNPSIDTFYQFSIDGHSLEVIAMDLVPIVPFKTDVINIAIGQRYDVIVTANKGHVAKSFWMRAVPTSPCSGNDMTDNIRGIMHYGENAEIPTTIGFPVSTGCNDMPIHDLVPWVKQDVAAPFFEDSVDVSLSKNADNFFRWEFNSSSLNISWEDPTLMSIYNDEMDFTNTSNVIELPGKNQWVYLLINTTLQVPHPIHLHGHDFSILAQGTGVFDGTLLTKNPPRRDTAMLPGVGWLFVAFQTDNPGAWLMHCHIGWHVNEGLALQFIENYDEIRGLIDYDSLEDTCSTWRKYDANRDIVQEDSGV</sequence>
<proteinExistence type="inferred from homology"/>
<evidence type="ECO:0000313" key="19">
    <source>
        <dbReference type="Proteomes" id="UP001215712"/>
    </source>
</evidence>
<evidence type="ECO:0000256" key="9">
    <source>
        <dbReference type="ARBA" id="ARBA00023008"/>
    </source>
</evidence>
<dbReference type="Pfam" id="PF07731">
    <property type="entry name" value="Cu-oxidase_2"/>
    <property type="match status" value="1"/>
</dbReference>
<keyword evidence="12" id="KW-0439">Lignin degradation</keyword>
<evidence type="ECO:0000256" key="8">
    <source>
        <dbReference type="ARBA" id="ARBA00023002"/>
    </source>
</evidence>
<reference evidence="18" key="1">
    <citation type="journal article" date="2023" name="IMA Fungus">
        <title>Comparative genomic study of the Penicillium genus elucidates a diverse pangenome and 15 lateral gene transfer events.</title>
        <authorList>
            <person name="Petersen C."/>
            <person name="Sorensen T."/>
            <person name="Nielsen M.R."/>
            <person name="Sondergaard T.E."/>
            <person name="Sorensen J.L."/>
            <person name="Fitzpatrick D.A."/>
            <person name="Frisvad J.C."/>
            <person name="Nielsen K.L."/>
        </authorList>
    </citation>
    <scope>NUCLEOTIDE SEQUENCE</scope>
    <source>
        <strain evidence="18">IBT 17514</strain>
    </source>
</reference>
<evidence type="ECO:0000256" key="11">
    <source>
        <dbReference type="ARBA" id="ARBA00023180"/>
    </source>
</evidence>
<evidence type="ECO:0000256" key="7">
    <source>
        <dbReference type="ARBA" id="ARBA00022737"/>
    </source>
</evidence>
<dbReference type="PANTHER" id="PTHR11709">
    <property type="entry name" value="MULTI-COPPER OXIDASE"/>
    <property type="match status" value="1"/>
</dbReference>
<dbReference type="PROSITE" id="PS00079">
    <property type="entry name" value="MULTICOPPER_OXIDASE1"/>
    <property type="match status" value="1"/>
</dbReference>
<dbReference type="SUPFAM" id="SSF49503">
    <property type="entry name" value="Cupredoxins"/>
    <property type="match status" value="3"/>
</dbReference>
<keyword evidence="9" id="KW-0186">Copper</keyword>
<evidence type="ECO:0000256" key="4">
    <source>
        <dbReference type="ARBA" id="ARBA00012297"/>
    </source>
</evidence>
<keyword evidence="6 14" id="KW-0732">Signal</keyword>
<evidence type="ECO:0000256" key="14">
    <source>
        <dbReference type="SAM" id="SignalP"/>
    </source>
</evidence>
<evidence type="ECO:0000256" key="13">
    <source>
        <dbReference type="SAM" id="MobiDB-lite"/>
    </source>
</evidence>
<dbReference type="FunFam" id="2.60.40.420:FF:000021">
    <property type="entry name" value="Extracellular dihydrogeodin oxidase/laccase"/>
    <property type="match status" value="1"/>
</dbReference>
<dbReference type="InterPro" id="IPR001117">
    <property type="entry name" value="Cu-oxidase_2nd"/>
</dbReference>
<evidence type="ECO:0000313" key="18">
    <source>
        <dbReference type="EMBL" id="KAJ5724922.1"/>
    </source>
</evidence>
<dbReference type="InterPro" id="IPR011707">
    <property type="entry name" value="Cu-oxidase-like_N"/>
</dbReference>
<dbReference type="AlphaFoldDB" id="A0AAD6MVQ3"/>
<evidence type="ECO:0000259" key="15">
    <source>
        <dbReference type="Pfam" id="PF00394"/>
    </source>
</evidence>
<dbReference type="GO" id="GO:0052716">
    <property type="term" value="F:hydroquinone:oxygen oxidoreductase activity"/>
    <property type="evidence" value="ECO:0007669"/>
    <property type="project" value="UniProtKB-EC"/>
</dbReference>
<dbReference type="GO" id="GO:0046274">
    <property type="term" value="P:lignin catabolic process"/>
    <property type="evidence" value="ECO:0007669"/>
    <property type="project" value="UniProtKB-KW"/>
</dbReference>
<evidence type="ECO:0000256" key="2">
    <source>
        <dbReference type="ARBA" id="ARBA00001935"/>
    </source>
</evidence>
<dbReference type="CDD" id="cd13880">
    <property type="entry name" value="CuRO_2_MaLCC_like"/>
    <property type="match status" value="1"/>
</dbReference>
<keyword evidence="8" id="KW-0560">Oxidoreductase</keyword>
<dbReference type="Pfam" id="PF07732">
    <property type="entry name" value="Cu-oxidase_3"/>
    <property type="match status" value="1"/>
</dbReference>
<evidence type="ECO:0000256" key="1">
    <source>
        <dbReference type="ARBA" id="ARBA00000349"/>
    </source>
</evidence>
<feature type="domain" description="Plastocyanin-like" evidence="16">
    <location>
        <begin position="447"/>
        <end position="560"/>
    </location>
</feature>
<feature type="domain" description="Plastocyanin-like" evidence="15">
    <location>
        <begin position="226"/>
        <end position="376"/>
    </location>
</feature>
<gene>
    <name evidence="18" type="ORF">N7493_006650</name>
</gene>
<dbReference type="GO" id="GO:0005507">
    <property type="term" value="F:copper ion binding"/>
    <property type="evidence" value="ECO:0007669"/>
    <property type="project" value="InterPro"/>
</dbReference>
<dbReference type="PROSITE" id="PS00080">
    <property type="entry name" value="MULTICOPPER_OXIDASE2"/>
    <property type="match status" value="1"/>
</dbReference>
<dbReference type="EC" id="1.10.3.2" evidence="4"/>
<evidence type="ECO:0000259" key="16">
    <source>
        <dbReference type="Pfam" id="PF07731"/>
    </source>
</evidence>
<feature type="compositionally biased region" description="Low complexity" evidence="13">
    <location>
        <begin position="43"/>
        <end position="59"/>
    </location>
</feature>
<dbReference type="FunFam" id="2.60.40.420:FF:000046">
    <property type="entry name" value="Multicopper oxidase"/>
    <property type="match status" value="1"/>
</dbReference>
<evidence type="ECO:0000256" key="12">
    <source>
        <dbReference type="ARBA" id="ARBA00023185"/>
    </source>
</evidence>
<dbReference type="Gene3D" id="2.60.40.420">
    <property type="entry name" value="Cupredoxins - blue copper proteins"/>
    <property type="match status" value="3"/>
</dbReference>
<comment type="similarity">
    <text evidence="3">Belongs to the multicopper oxidase family.</text>
</comment>
<dbReference type="InterPro" id="IPR011706">
    <property type="entry name" value="Cu-oxidase_C"/>
</dbReference>
<protein>
    <recommendedName>
        <fullName evidence="4">laccase</fullName>
        <ecNumber evidence="4">1.10.3.2</ecNumber>
    </recommendedName>
</protein>
<dbReference type="CDD" id="cd13901">
    <property type="entry name" value="CuRO_3_MaLCC_like"/>
    <property type="match status" value="1"/>
</dbReference>
<dbReference type="Pfam" id="PF00394">
    <property type="entry name" value="Cu-oxidase"/>
    <property type="match status" value="1"/>
</dbReference>
<reference evidence="18" key="2">
    <citation type="submission" date="2023-01" db="EMBL/GenBank/DDBJ databases">
        <authorList>
            <person name="Petersen C."/>
        </authorList>
    </citation>
    <scope>NUCLEOTIDE SEQUENCE</scope>
    <source>
        <strain evidence="18">IBT 17514</strain>
    </source>
</reference>
<evidence type="ECO:0000256" key="10">
    <source>
        <dbReference type="ARBA" id="ARBA00023157"/>
    </source>
</evidence>
<dbReference type="InterPro" id="IPR045087">
    <property type="entry name" value="Cu-oxidase_fam"/>
</dbReference>
<evidence type="ECO:0000256" key="3">
    <source>
        <dbReference type="ARBA" id="ARBA00010609"/>
    </source>
</evidence>
<keyword evidence="10" id="KW-1015">Disulfide bond</keyword>
<keyword evidence="5" id="KW-0479">Metal-binding</keyword>